<dbReference type="Pfam" id="PF00535">
    <property type="entry name" value="Glycos_transf_2"/>
    <property type="match status" value="1"/>
</dbReference>
<dbReference type="PANTHER" id="PTHR22916:SF3">
    <property type="entry name" value="UDP-GLCNAC:BETAGAL BETA-1,3-N-ACETYLGLUCOSAMINYLTRANSFERASE-LIKE PROTEIN 1"/>
    <property type="match status" value="1"/>
</dbReference>
<dbReference type="CDD" id="cd00761">
    <property type="entry name" value="Glyco_tranf_GTA_type"/>
    <property type="match status" value="1"/>
</dbReference>
<dbReference type="InterPro" id="IPR029044">
    <property type="entry name" value="Nucleotide-diphossugar_trans"/>
</dbReference>
<name>A0A5J4J260_9FLAO</name>
<reference evidence="2 3" key="1">
    <citation type="submission" date="2019-08" db="EMBL/GenBank/DDBJ databases">
        <title>Draft genome sequence of Ulvibacter marinus type strain NBRC 109484.</title>
        <authorList>
            <person name="Kawano K."/>
            <person name="Ushijima N."/>
            <person name="Kihara M."/>
            <person name="Itoh H."/>
        </authorList>
    </citation>
    <scope>NUCLEOTIDE SEQUENCE [LARGE SCALE GENOMIC DNA]</scope>
    <source>
        <strain evidence="2 3">NBRC 109484</strain>
    </source>
</reference>
<sequence length="310" mass="35042">MHKFSVVIPVYNKEKYLKETIQSVLNQVDVTFEIILVNDGSTDKSEAIIKEFDNSEINYISQINRGVSAARNTGITAAKYDYIAFLDADDLWDPSYLSSISKLISTFDRQRVFATQCVVETKKQSIAPVYSVSDLKPNETRVLNFFESSLISSLLTSSSTVVHKEALAEIGEFDVQLKSTEDTDYWIRLGLNYAIAFKNTPLATYRFDGESLSNGRIDFDSVLNLDAYESETPHHPGLKKFLDINRFSLAVAANLAGNKTAFEKYQKGIDVTNLNNKQRYLLASPRYQLVIFKYTKKFMDLLGISTSAYK</sequence>
<dbReference type="AlphaFoldDB" id="A0A5J4J260"/>
<organism evidence="2 3">
    <name type="scientific">Patiriisocius marinus</name>
    <dbReference type="NCBI Taxonomy" id="1397112"/>
    <lineage>
        <taxon>Bacteria</taxon>
        <taxon>Pseudomonadati</taxon>
        <taxon>Bacteroidota</taxon>
        <taxon>Flavobacteriia</taxon>
        <taxon>Flavobacteriales</taxon>
        <taxon>Flavobacteriaceae</taxon>
        <taxon>Patiriisocius</taxon>
    </lineage>
</organism>
<dbReference type="Proteomes" id="UP000326509">
    <property type="component" value="Unassembled WGS sequence"/>
</dbReference>
<dbReference type="EMBL" id="BKCG01000005">
    <property type="protein sequence ID" value="GER59933.1"/>
    <property type="molecule type" value="Genomic_DNA"/>
</dbReference>
<dbReference type="RefSeq" id="WP_151674397.1">
    <property type="nucleotide sequence ID" value="NZ_BKCG01000005.1"/>
</dbReference>
<evidence type="ECO:0000259" key="1">
    <source>
        <dbReference type="Pfam" id="PF00535"/>
    </source>
</evidence>
<dbReference type="PANTHER" id="PTHR22916">
    <property type="entry name" value="GLYCOSYLTRANSFERASE"/>
    <property type="match status" value="1"/>
</dbReference>
<comment type="caution">
    <text evidence="2">The sequence shown here is derived from an EMBL/GenBank/DDBJ whole genome shotgun (WGS) entry which is preliminary data.</text>
</comment>
<evidence type="ECO:0000313" key="3">
    <source>
        <dbReference type="Proteomes" id="UP000326509"/>
    </source>
</evidence>
<dbReference type="OrthoDB" id="597270at2"/>
<accession>A0A5J4J260</accession>
<dbReference type="SUPFAM" id="SSF53448">
    <property type="entry name" value="Nucleotide-diphospho-sugar transferases"/>
    <property type="match status" value="1"/>
</dbReference>
<keyword evidence="2" id="KW-0808">Transferase</keyword>
<dbReference type="GO" id="GO:0016758">
    <property type="term" value="F:hexosyltransferase activity"/>
    <property type="evidence" value="ECO:0007669"/>
    <property type="project" value="UniProtKB-ARBA"/>
</dbReference>
<proteinExistence type="predicted"/>
<keyword evidence="3" id="KW-1185">Reference proteome</keyword>
<evidence type="ECO:0000313" key="2">
    <source>
        <dbReference type="EMBL" id="GER59933.1"/>
    </source>
</evidence>
<dbReference type="Gene3D" id="3.90.550.10">
    <property type="entry name" value="Spore Coat Polysaccharide Biosynthesis Protein SpsA, Chain A"/>
    <property type="match status" value="1"/>
</dbReference>
<protein>
    <submittedName>
        <fullName evidence="2">Glycosyl transferase</fullName>
    </submittedName>
</protein>
<feature type="domain" description="Glycosyltransferase 2-like" evidence="1">
    <location>
        <begin position="5"/>
        <end position="124"/>
    </location>
</feature>
<dbReference type="InterPro" id="IPR001173">
    <property type="entry name" value="Glyco_trans_2-like"/>
</dbReference>
<gene>
    <name evidence="2" type="ORF">ULMA_20410</name>
</gene>